<dbReference type="AlphaFoldDB" id="A0A841YE09"/>
<name>A0A841YE09_9LIST</name>
<protein>
    <submittedName>
        <fullName evidence="2">Uncharacterized protein</fullName>
    </submittedName>
</protein>
<evidence type="ECO:0000256" key="1">
    <source>
        <dbReference type="SAM" id="SignalP"/>
    </source>
</evidence>
<feature type="signal peptide" evidence="1">
    <location>
        <begin position="1"/>
        <end position="21"/>
    </location>
</feature>
<keyword evidence="1" id="KW-0732">Signal</keyword>
<feature type="chain" id="PRO_5038386773" evidence="1">
    <location>
        <begin position="22"/>
        <end position="205"/>
    </location>
</feature>
<evidence type="ECO:0000313" key="2">
    <source>
        <dbReference type="EMBL" id="MBC1398622.1"/>
    </source>
</evidence>
<dbReference type="Proteomes" id="UP000571128">
    <property type="component" value="Unassembled WGS sequence"/>
</dbReference>
<comment type="caution">
    <text evidence="2">The sequence shown here is derived from an EMBL/GenBank/DDBJ whole genome shotgun (WGS) entry which is preliminary data.</text>
</comment>
<accession>A0A841YE09</accession>
<evidence type="ECO:0000313" key="3">
    <source>
        <dbReference type="Proteomes" id="UP000571128"/>
    </source>
</evidence>
<gene>
    <name evidence="2" type="ORF">HB844_07040</name>
</gene>
<proteinExistence type="predicted"/>
<sequence>MKKQKSAKVLISIVASFIFFAIPITTNAKENDAVLQGGNNVLAPLILPTISRAEAEAGVTIERTELPEEFLVSEVKPQLRSAATTGTQKWTKVSTTRKLTKGFIGWHPNWSYYQYNIKGYYFSNGRVGLSFNIGYGPISVSVAKKGTGGQVIPSNTKKWGRPAVYGSINRIKWSVKHYNGGGQYLKTTTSYTNAAFNIFVQTKYK</sequence>
<organism evidence="2 3">
    <name type="scientific">Listeria fleischmannii</name>
    <dbReference type="NCBI Taxonomy" id="1069827"/>
    <lineage>
        <taxon>Bacteria</taxon>
        <taxon>Bacillati</taxon>
        <taxon>Bacillota</taxon>
        <taxon>Bacilli</taxon>
        <taxon>Bacillales</taxon>
        <taxon>Listeriaceae</taxon>
        <taxon>Listeria</taxon>
    </lineage>
</organism>
<dbReference type="RefSeq" id="WP_115095926.1">
    <property type="nucleotide sequence ID" value="NZ_JAARPY010000006.1"/>
</dbReference>
<reference evidence="2 3" key="1">
    <citation type="submission" date="2020-03" db="EMBL/GenBank/DDBJ databases">
        <title>Soil Listeria distribution.</title>
        <authorList>
            <person name="Liao J."/>
            <person name="Wiedmann M."/>
        </authorList>
    </citation>
    <scope>NUCLEOTIDE SEQUENCE [LARGE SCALE GENOMIC DNA]</scope>
    <source>
        <strain evidence="2 3">FSL L7-1645</strain>
    </source>
</reference>
<dbReference type="EMBL" id="JAARPY010000006">
    <property type="protein sequence ID" value="MBC1398622.1"/>
    <property type="molecule type" value="Genomic_DNA"/>
</dbReference>